<reference evidence="2 3" key="1">
    <citation type="submission" date="2018-08" db="EMBL/GenBank/DDBJ databases">
        <title>A genome reference for cultivated species of the human gut microbiota.</title>
        <authorList>
            <person name="Zou Y."/>
            <person name="Xue W."/>
            <person name="Luo G."/>
        </authorList>
    </citation>
    <scope>NUCLEOTIDE SEQUENCE [LARGE SCALE GENOMIC DNA]</scope>
    <source>
        <strain evidence="2 3">AM26-26AC</strain>
    </source>
</reference>
<accession>A0A414MC89</accession>
<dbReference type="RefSeq" id="WP_017140648.1">
    <property type="nucleotide sequence ID" value="NZ_JAQECU010000017.1"/>
</dbReference>
<comment type="caution">
    <text evidence="2">The sequence shown here is derived from an EMBL/GenBank/DDBJ whole genome shotgun (WGS) entry which is preliminary data.</text>
</comment>
<dbReference type="Gene3D" id="3.90.550.10">
    <property type="entry name" value="Spore Coat Polysaccharide Biosynthesis Protein SpsA, Chain A"/>
    <property type="match status" value="1"/>
</dbReference>
<evidence type="ECO:0000313" key="3">
    <source>
        <dbReference type="Proteomes" id="UP000283538"/>
    </source>
</evidence>
<evidence type="ECO:0000259" key="1">
    <source>
        <dbReference type="Pfam" id="PF00535"/>
    </source>
</evidence>
<feature type="domain" description="Glycosyltransferase 2-like" evidence="1">
    <location>
        <begin position="5"/>
        <end position="159"/>
    </location>
</feature>
<dbReference type="GO" id="GO:0016758">
    <property type="term" value="F:hexosyltransferase activity"/>
    <property type="evidence" value="ECO:0007669"/>
    <property type="project" value="UniProtKB-ARBA"/>
</dbReference>
<dbReference type="SUPFAM" id="SSF53448">
    <property type="entry name" value="Nucleotide-diphospho-sugar transferases"/>
    <property type="match status" value="1"/>
</dbReference>
<dbReference type="AlphaFoldDB" id="A0A414MC89"/>
<dbReference type="Proteomes" id="UP000283538">
    <property type="component" value="Unassembled WGS sequence"/>
</dbReference>
<dbReference type="InterPro" id="IPR029044">
    <property type="entry name" value="Nucleotide-diphossugar_trans"/>
</dbReference>
<gene>
    <name evidence="2" type="ORF">DW701_10045</name>
</gene>
<evidence type="ECO:0000313" key="2">
    <source>
        <dbReference type="EMBL" id="RHF08685.1"/>
    </source>
</evidence>
<proteinExistence type="predicted"/>
<organism evidence="2 3">
    <name type="scientific">Bacteroides eggerthii</name>
    <dbReference type="NCBI Taxonomy" id="28111"/>
    <lineage>
        <taxon>Bacteria</taxon>
        <taxon>Pseudomonadati</taxon>
        <taxon>Bacteroidota</taxon>
        <taxon>Bacteroidia</taxon>
        <taxon>Bacteroidales</taxon>
        <taxon>Bacteroidaceae</taxon>
        <taxon>Bacteroides</taxon>
    </lineage>
</organism>
<dbReference type="InterPro" id="IPR001173">
    <property type="entry name" value="Glyco_trans_2-like"/>
</dbReference>
<dbReference type="PANTHER" id="PTHR22916:SF3">
    <property type="entry name" value="UDP-GLCNAC:BETAGAL BETA-1,3-N-ACETYLGLUCOSAMINYLTRANSFERASE-LIKE PROTEIN 1"/>
    <property type="match status" value="1"/>
</dbReference>
<dbReference type="EMBL" id="QSLA01000010">
    <property type="protein sequence ID" value="RHF08685.1"/>
    <property type="molecule type" value="Genomic_DNA"/>
</dbReference>
<name>A0A414MC89_9BACE</name>
<protein>
    <submittedName>
        <fullName evidence="2">Glycosyltransferase</fullName>
    </submittedName>
</protein>
<sequence length="306" mass="36028">MMYISVVLPVYNAEETVAEAIDSILQQTFMDFELIIINDGSIDNSEEIILSYSDERIRYYSNGENRGLIYSLNRGLRLAKGKYIARMDADDISLPERFEKQVRIMEDKPHVIVCGTLVKYFGSTKCRLPFTAYEDSGLNKEKLLLGCCFAHPTVMIRRQILVDTGIVYHDDYLHAEDYKMWIDLAAHGDFYNIQEVLLKYRLSATQISQNTNLSQIENSIKCRREYIEKNIGKNYIEHPITLKTIRETYQYMKFNKYMLQVVYMSLEHYRLKEFLYYAFSLDWMRLNMSANLSILKRFAGNRYPLI</sequence>
<dbReference type="Pfam" id="PF00535">
    <property type="entry name" value="Glycos_transf_2"/>
    <property type="match status" value="1"/>
</dbReference>
<dbReference type="PANTHER" id="PTHR22916">
    <property type="entry name" value="GLYCOSYLTRANSFERASE"/>
    <property type="match status" value="1"/>
</dbReference>
<keyword evidence="2" id="KW-0808">Transferase</keyword>